<dbReference type="InterPro" id="IPR052163">
    <property type="entry name" value="DGC-Regulatory_Protein"/>
</dbReference>
<proteinExistence type="predicted"/>
<evidence type="ECO:0000313" key="4">
    <source>
        <dbReference type="EMBL" id="RJL76451.1"/>
    </source>
</evidence>
<dbReference type="EMBL" id="QESZ01000001">
    <property type="protein sequence ID" value="PWD75569.1"/>
    <property type="molecule type" value="Genomic_DNA"/>
</dbReference>
<dbReference type="RefSeq" id="WP_024107431.1">
    <property type="nucleotide sequence ID" value="NZ_CP031560.1"/>
</dbReference>
<dbReference type="InterPro" id="IPR001610">
    <property type="entry name" value="PAC"/>
</dbReference>
<dbReference type="SMART" id="SM00086">
    <property type="entry name" value="PAC"/>
    <property type="match status" value="1"/>
</dbReference>
<dbReference type="InterPro" id="IPR000700">
    <property type="entry name" value="PAS-assoc_C"/>
</dbReference>
<dbReference type="Pfam" id="PF00989">
    <property type="entry name" value="PAS"/>
    <property type="match status" value="1"/>
</dbReference>
<dbReference type="GO" id="GO:0007165">
    <property type="term" value="P:signal transduction"/>
    <property type="evidence" value="ECO:0007669"/>
    <property type="project" value="InterPro"/>
</dbReference>
<dbReference type="PANTHER" id="PTHR46663:SF3">
    <property type="entry name" value="SLL0267 PROTEIN"/>
    <property type="match status" value="1"/>
</dbReference>
<feature type="domain" description="PAS" evidence="1">
    <location>
        <begin position="23"/>
        <end position="69"/>
    </location>
</feature>
<name>A0AAP6S0P0_9GAMM</name>
<dbReference type="PANTHER" id="PTHR46663">
    <property type="entry name" value="DIGUANYLATE CYCLASE DGCT-RELATED"/>
    <property type="match status" value="1"/>
</dbReference>
<keyword evidence="6" id="KW-1185">Reference proteome</keyword>
<evidence type="ECO:0000313" key="3">
    <source>
        <dbReference type="EMBL" id="PWD75569.1"/>
    </source>
</evidence>
<dbReference type="PROSITE" id="PS50112">
    <property type="entry name" value="PAS"/>
    <property type="match status" value="1"/>
</dbReference>
<dbReference type="InterPro" id="IPR036890">
    <property type="entry name" value="HATPase_C_sf"/>
</dbReference>
<dbReference type="CDD" id="cd00130">
    <property type="entry name" value="PAS"/>
    <property type="match status" value="1"/>
</dbReference>
<accession>A0AAP6S0P0</accession>
<dbReference type="PROSITE" id="PS50113">
    <property type="entry name" value="PAC"/>
    <property type="match status" value="1"/>
</dbReference>
<evidence type="ECO:0000259" key="2">
    <source>
        <dbReference type="PROSITE" id="PS50113"/>
    </source>
</evidence>
<reference evidence="4 6" key="2">
    <citation type="submission" date="2018-09" db="EMBL/GenBank/DDBJ databases">
        <title>Phylogenetic diversity of Pectobacterium and Dickeya strains causing blackleg disease of potato in Morocco.</title>
        <authorList>
            <person name="Oulghazi S."/>
            <person name="Moumni M."/>
            <person name="Faure D."/>
        </authorList>
    </citation>
    <scope>NUCLEOTIDE SEQUENCE [LARGE SCALE GENOMIC DNA]</scope>
    <source>
        <strain evidence="4 6">S4.16.03.LID</strain>
    </source>
</reference>
<dbReference type="Proteomes" id="UP000266633">
    <property type="component" value="Unassembled WGS sequence"/>
</dbReference>
<dbReference type="NCBIfam" id="TIGR02938">
    <property type="entry name" value="nifL_nitrog"/>
    <property type="match status" value="1"/>
</dbReference>
<dbReference type="Gene3D" id="3.30.450.20">
    <property type="entry name" value="PAS domain"/>
    <property type="match status" value="1"/>
</dbReference>
<evidence type="ECO:0000259" key="1">
    <source>
        <dbReference type="PROSITE" id="PS50112"/>
    </source>
</evidence>
<sequence>MSMHLMTESFPLGEIASHLSRQHPSLFSTVVEQSSVAISLTDPHAHIVYANPAFCRLTGYSLPQLLGQNHRILASQQTPAEEYQALWQTLLQGSAWRGQLINRRCDGSLYLAEIDITPIFNSSGEVEHYLGMHKDISAGYALEQRLRNHMTLITAVLNNIPAAVVVVDEQERVIMDNLAYKTLCADCGGRELLAVLDYPANKAVLQQGAALPVTIRGAVRWLTLGCWALPGVNEEASRYFTDTALPRTLIVISDCTEQQQQHQQGRLDRLKQQMTNGKLLAAIRESLDAALIQLNCPLNMLAAARRLNGEDRSNVALESAWREGEEAVARLQACRPSLDFEPAADWPLGTLAEDLTALYHTRFTDGDQLRCELETPQLIGFGQRTQILACLSLWLDRTLALAGEIRPFALSAHLFARRDGDWLALYLEDNVPLEQVRYVSTQTALTTPGKGMELRLIQTLVAHHQGAIDLTSRPGGGTCLTLRFPLSTSLTRSVSLTRSALLTGPSASLTGFSASLTGGSK</sequence>
<dbReference type="GO" id="GO:0006355">
    <property type="term" value="P:regulation of DNA-templated transcription"/>
    <property type="evidence" value="ECO:0007669"/>
    <property type="project" value="InterPro"/>
</dbReference>
<dbReference type="NCBIfam" id="TIGR00229">
    <property type="entry name" value="sensory_box"/>
    <property type="match status" value="1"/>
</dbReference>
<dbReference type="Proteomes" id="UP000245055">
    <property type="component" value="Unassembled WGS sequence"/>
</dbReference>
<comment type="caution">
    <text evidence="3">The sequence shown here is derived from an EMBL/GenBank/DDBJ whole genome shotgun (WGS) entry which is preliminary data.</text>
</comment>
<evidence type="ECO:0000313" key="6">
    <source>
        <dbReference type="Proteomes" id="UP000266633"/>
    </source>
</evidence>
<protein>
    <submittedName>
        <fullName evidence="3">Nitrogen fixation negative regulator NifL</fullName>
    </submittedName>
</protein>
<dbReference type="GeneID" id="49323781"/>
<dbReference type="InterPro" id="IPR000014">
    <property type="entry name" value="PAS"/>
</dbReference>
<reference evidence="3 5" key="1">
    <citation type="submission" date="2018-05" db="EMBL/GenBank/DDBJ databases">
        <title>Genomic diversity of pathogens causing Blackleg of Potato in Pakistan.</title>
        <authorList>
            <person name="Sarfraz S."/>
            <person name="Riaz K."/>
            <person name="Oulghazi S."/>
            <person name="Cigna J."/>
            <person name="Sahi S.T."/>
            <person name="Khan S.H."/>
            <person name="Hameed A."/>
            <person name="Faure D."/>
        </authorList>
    </citation>
    <scope>NUCLEOTIDE SEQUENCE [LARGE SCALE GENOMIC DNA]</scope>
    <source>
        <strain evidence="3 5">SS70</strain>
    </source>
</reference>
<dbReference type="Gene3D" id="3.30.565.10">
    <property type="entry name" value="Histidine kinase-like ATPase, C-terminal domain"/>
    <property type="match status" value="1"/>
</dbReference>
<dbReference type="AlphaFoldDB" id="A0AAP6S0P0"/>
<dbReference type="SUPFAM" id="SSF55785">
    <property type="entry name" value="PYP-like sensor domain (PAS domain)"/>
    <property type="match status" value="1"/>
</dbReference>
<dbReference type="EMBL" id="QZDO01000001">
    <property type="protein sequence ID" value="RJL76451.1"/>
    <property type="molecule type" value="Genomic_DNA"/>
</dbReference>
<dbReference type="GO" id="GO:0009399">
    <property type="term" value="P:nitrogen fixation"/>
    <property type="evidence" value="ECO:0007669"/>
    <property type="project" value="InterPro"/>
</dbReference>
<dbReference type="InterPro" id="IPR014285">
    <property type="entry name" value="N_fixation_neg-reg_NifL"/>
</dbReference>
<gene>
    <name evidence="3" type="primary">nifL</name>
    <name evidence="4" type="ORF">D5077_00130</name>
    <name evidence="3" type="ORF">DF213_00145</name>
</gene>
<dbReference type="SUPFAM" id="SSF55874">
    <property type="entry name" value="ATPase domain of HSP90 chaperone/DNA topoisomerase II/histidine kinase"/>
    <property type="match status" value="1"/>
</dbReference>
<evidence type="ECO:0000313" key="5">
    <source>
        <dbReference type="Proteomes" id="UP000245055"/>
    </source>
</evidence>
<organism evidence="3 5">
    <name type="scientific">Dickeya dianthicola</name>
    <dbReference type="NCBI Taxonomy" id="204039"/>
    <lineage>
        <taxon>Bacteria</taxon>
        <taxon>Pseudomonadati</taxon>
        <taxon>Pseudomonadota</taxon>
        <taxon>Gammaproteobacteria</taxon>
        <taxon>Enterobacterales</taxon>
        <taxon>Pectobacteriaceae</taxon>
        <taxon>Dickeya</taxon>
    </lineage>
</organism>
<dbReference type="InterPro" id="IPR035965">
    <property type="entry name" value="PAS-like_dom_sf"/>
</dbReference>
<dbReference type="SMART" id="SM00091">
    <property type="entry name" value="PAS"/>
    <property type="match status" value="2"/>
</dbReference>
<feature type="domain" description="PAC" evidence="2">
    <location>
        <begin position="94"/>
        <end position="148"/>
    </location>
</feature>
<dbReference type="InterPro" id="IPR013767">
    <property type="entry name" value="PAS_fold"/>
</dbReference>